<dbReference type="Pfam" id="PF06028">
    <property type="entry name" value="DUF915"/>
    <property type="match status" value="1"/>
</dbReference>
<dbReference type="Gene3D" id="3.40.50.1820">
    <property type="entry name" value="alpha/beta hydrolase"/>
    <property type="match status" value="1"/>
</dbReference>
<evidence type="ECO:0000256" key="1">
    <source>
        <dbReference type="SAM" id="Phobius"/>
    </source>
</evidence>
<dbReference type="PANTHER" id="PTHR37946">
    <property type="entry name" value="SLL1969 PROTEIN"/>
    <property type="match status" value="1"/>
</dbReference>
<accession>A0A931HY89</accession>
<evidence type="ECO:0000313" key="2">
    <source>
        <dbReference type="EMBL" id="MBH0231623.1"/>
    </source>
</evidence>
<gene>
    <name evidence="2" type="ORF">H0267_15540</name>
</gene>
<keyword evidence="1" id="KW-1133">Transmembrane helix</keyword>
<reference evidence="2 3" key="1">
    <citation type="journal article" date="2005" name="Int. J. Syst. Evol. Microbiol.">
        <title>Halobacillus yeomjeoni sp. nov., isolated from a marine solar saltern in Korea.</title>
        <authorList>
            <person name="Yoon J.H."/>
            <person name="Kang S.J."/>
            <person name="Lee C.H."/>
            <person name="Oh H.W."/>
            <person name="Oh T.K."/>
        </authorList>
    </citation>
    <scope>NUCLEOTIDE SEQUENCE [LARGE SCALE GENOMIC DNA]</scope>
    <source>
        <strain evidence="2 3">KCTC 3957</strain>
    </source>
</reference>
<dbReference type="AlphaFoldDB" id="A0A931HY89"/>
<proteinExistence type="predicted"/>
<sequence length="293" mass="33253">MSPMITGNKNKWLTLLLTSLLIGVAVFFMNTKMTQSEKGHPTSATLFVHGYKGGQKSFGPMIERFETMNENSNHMLIYVHDNGKLAFKTPLSKGQHTFIQLLFENNRASLDQQTKWLQSVMYELKQSYHIDQIQLVGHSMGGMAAVKYLMNNQSPRYPSVEKLAVIASPFGGIRKKGYFNKNYGAALEDLKPGSAAQQNFIKRKQRLDQEVDVLAIAGVINKSEAPYDHWDGLVHLDSVKKLKSIISKEQYEEEIIYGIDATHSGLHEHPTVDRVLQDFLWKNSEYEKSVHGY</sequence>
<dbReference type="GO" id="GO:0016787">
    <property type="term" value="F:hydrolase activity"/>
    <property type="evidence" value="ECO:0007669"/>
    <property type="project" value="UniProtKB-KW"/>
</dbReference>
<keyword evidence="3" id="KW-1185">Reference proteome</keyword>
<keyword evidence="2" id="KW-0378">Hydrolase</keyword>
<keyword evidence="1" id="KW-0472">Membrane</keyword>
<dbReference type="SUPFAM" id="SSF53474">
    <property type="entry name" value="alpha/beta-Hydrolases"/>
    <property type="match status" value="1"/>
</dbReference>
<name>A0A931HY89_9BACI</name>
<organism evidence="2 3">
    <name type="scientific">Halobacillus yeomjeoni</name>
    <dbReference type="NCBI Taxonomy" id="311194"/>
    <lineage>
        <taxon>Bacteria</taxon>
        <taxon>Bacillati</taxon>
        <taxon>Bacillota</taxon>
        <taxon>Bacilli</taxon>
        <taxon>Bacillales</taxon>
        <taxon>Bacillaceae</taxon>
        <taxon>Halobacillus</taxon>
    </lineage>
</organism>
<dbReference type="EMBL" id="JADZSC010000004">
    <property type="protein sequence ID" value="MBH0231623.1"/>
    <property type="molecule type" value="Genomic_DNA"/>
</dbReference>
<evidence type="ECO:0000313" key="3">
    <source>
        <dbReference type="Proteomes" id="UP000614490"/>
    </source>
</evidence>
<keyword evidence="1" id="KW-0812">Transmembrane</keyword>
<dbReference type="Proteomes" id="UP000614490">
    <property type="component" value="Unassembled WGS sequence"/>
</dbReference>
<dbReference type="RefSeq" id="WP_197318259.1">
    <property type="nucleotide sequence ID" value="NZ_JADZSC010000004.1"/>
</dbReference>
<feature type="transmembrane region" description="Helical" evidence="1">
    <location>
        <begin position="12"/>
        <end position="29"/>
    </location>
</feature>
<dbReference type="PANTHER" id="PTHR37946:SF1">
    <property type="entry name" value="SLL1969 PROTEIN"/>
    <property type="match status" value="1"/>
</dbReference>
<dbReference type="InterPro" id="IPR010315">
    <property type="entry name" value="DUF915_hydro-like"/>
</dbReference>
<comment type="caution">
    <text evidence="2">The sequence shown here is derived from an EMBL/GenBank/DDBJ whole genome shotgun (WGS) entry which is preliminary data.</text>
</comment>
<protein>
    <submittedName>
        <fullName evidence="2">Alpha/beta hydrolase</fullName>
    </submittedName>
</protein>
<dbReference type="InterPro" id="IPR029058">
    <property type="entry name" value="AB_hydrolase_fold"/>
</dbReference>